<dbReference type="Proteomes" id="UP000447873">
    <property type="component" value="Unassembled WGS sequence"/>
</dbReference>
<dbReference type="GO" id="GO:0043130">
    <property type="term" value="F:ubiquitin binding"/>
    <property type="evidence" value="ECO:0007669"/>
    <property type="project" value="InterPro"/>
</dbReference>
<dbReference type="EMBL" id="WNWS01000192">
    <property type="protein sequence ID" value="KAE9975555.1"/>
    <property type="molecule type" value="Genomic_DNA"/>
</dbReference>
<organism evidence="3 4">
    <name type="scientific">Venturia inaequalis</name>
    <name type="common">Apple scab fungus</name>
    <dbReference type="NCBI Taxonomy" id="5025"/>
    <lineage>
        <taxon>Eukaryota</taxon>
        <taxon>Fungi</taxon>
        <taxon>Dikarya</taxon>
        <taxon>Ascomycota</taxon>
        <taxon>Pezizomycotina</taxon>
        <taxon>Dothideomycetes</taxon>
        <taxon>Pleosporomycetidae</taxon>
        <taxon>Venturiales</taxon>
        <taxon>Venturiaceae</taxon>
        <taxon>Venturia</taxon>
    </lineage>
</organism>
<evidence type="ECO:0000313" key="3">
    <source>
        <dbReference type="EMBL" id="KAE9975555.1"/>
    </source>
</evidence>
<dbReference type="InterPro" id="IPR013087">
    <property type="entry name" value="Znf_C2H2_type"/>
</dbReference>
<feature type="compositionally biased region" description="Polar residues" evidence="1">
    <location>
        <begin position="90"/>
        <end position="103"/>
    </location>
</feature>
<reference evidence="3 4" key="1">
    <citation type="submission" date="2018-12" db="EMBL/GenBank/DDBJ databases">
        <title>Venturia inaequalis Genome Resource.</title>
        <authorList>
            <person name="Lichtner F.J."/>
        </authorList>
    </citation>
    <scope>NUCLEOTIDE SEQUENCE [LARGE SCALE GENOMIC DNA]</scope>
    <source>
        <strain evidence="3 4">120213</strain>
    </source>
</reference>
<evidence type="ECO:0000259" key="2">
    <source>
        <dbReference type="PROSITE" id="PS51140"/>
    </source>
</evidence>
<feature type="region of interest" description="Disordered" evidence="1">
    <location>
        <begin position="316"/>
        <end position="353"/>
    </location>
</feature>
<feature type="compositionally biased region" description="Polar residues" evidence="1">
    <location>
        <begin position="318"/>
        <end position="330"/>
    </location>
</feature>
<feature type="compositionally biased region" description="Basic and acidic residues" evidence="1">
    <location>
        <begin position="7"/>
        <end position="17"/>
    </location>
</feature>
<dbReference type="InterPro" id="IPR003892">
    <property type="entry name" value="CUE"/>
</dbReference>
<evidence type="ECO:0000313" key="4">
    <source>
        <dbReference type="Proteomes" id="UP000447873"/>
    </source>
</evidence>
<dbReference type="Gene3D" id="1.10.8.10">
    <property type="entry name" value="DNA helicase RuvA subunit, C-terminal domain"/>
    <property type="match status" value="1"/>
</dbReference>
<dbReference type="AlphaFoldDB" id="A0A8H3UTN2"/>
<dbReference type="CDD" id="cd14279">
    <property type="entry name" value="CUE"/>
    <property type="match status" value="1"/>
</dbReference>
<sequence>MDELDKEELQKLEDTTKQLRARMKTKHSTRMKTLSALVGQLPEEHPDLIEFRREWETERAADIAELKKIERMQDFLTRLNSTATVNVTITPDSAQPRVEQSTEVPLPSTEKELSTDSDTPLMFKSRKRRAPPSATPQLAEHAQLSSAIDNCSLPPPSPKVAGREAARFVDCPVIVRHAQLGWLELRCNICGGNSQKDGKYLLGIAGLRRHLSHKHSKTSTGTRHFDSDYVLGKCVHKLTSAEVDTYAKAIEEGRDPITKRPCSADDGELTTDLPISEVGTSKRRRPFKRSRENELEVDGFPDLLTSAALLSKRPRYDTFNSGSPAVQQARSTKERATRKSNIPRPTRDHGNEGSMALPMKIDSEPSCPAICHHPTKGSFILVCPFCKGNAYMSSDSAKLEFLDTQTLYGHMRQAHPDALQAANSSREPMHFSAFQRDYMASHCVDRWLTTKECENLIKATSSSFRYSLLARKVVKAVVDDHDTKFPTLCFEHFSSVVLRDDLKWVDLRCPHCSTNKLSGHRKHFQGIKGFMNHMTRTHGFNPPDPGSSWKWLLDQCNKWSDFPEVDVEKLESGLHIIPVVPPAEEQNTLIVKLKVPSLFYDNANERENVQQMQVIFPTEPKAKLLAVFKANGGNFDSAIQQLLQAIEDPGDSVTGDSTDSEYHQRASRTEMLGLLSSEEHNSVMRMRRIFPLKSVENCLSSLRENGGNTDQALDELMKELEERSSATFTFDAAPTPAPVVHNARVQS</sequence>
<feature type="domain" description="CUE" evidence="2">
    <location>
        <begin position="604"/>
        <end position="648"/>
    </location>
</feature>
<gene>
    <name evidence="3" type="ORF">EG328_003131</name>
</gene>
<protein>
    <recommendedName>
        <fullName evidence="2">CUE domain-containing protein</fullName>
    </recommendedName>
</protein>
<dbReference type="SMART" id="SM00355">
    <property type="entry name" value="ZnF_C2H2"/>
    <property type="match status" value="3"/>
</dbReference>
<evidence type="ECO:0000256" key="1">
    <source>
        <dbReference type="SAM" id="MobiDB-lite"/>
    </source>
</evidence>
<feature type="region of interest" description="Disordered" evidence="1">
    <location>
        <begin position="90"/>
        <end position="135"/>
    </location>
</feature>
<comment type="caution">
    <text evidence="3">The sequence shown here is derived from an EMBL/GenBank/DDBJ whole genome shotgun (WGS) entry which is preliminary data.</text>
</comment>
<dbReference type="PROSITE" id="PS51140">
    <property type="entry name" value="CUE"/>
    <property type="match status" value="1"/>
</dbReference>
<accession>A0A8H3UTN2</accession>
<proteinExistence type="predicted"/>
<feature type="region of interest" description="Disordered" evidence="1">
    <location>
        <begin position="1"/>
        <end position="22"/>
    </location>
</feature>
<name>A0A8H3UTN2_VENIN</name>